<dbReference type="RefSeq" id="WP_344303794.1">
    <property type="nucleotide sequence ID" value="NZ_BAAAQQ010000011.1"/>
</dbReference>
<comment type="caution">
    <text evidence="1">The sequence shown here is derived from an EMBL/GenBank/DDBJ whole genome shotgun (WGS) entry which is preliminary data.</text>
</comment>
<dbReference type="EMBL" id="BAAAQQ010000011">
    <property type="protein sequence ID" value="GAA2125020.1"/>
    <property type="molecule type" value="Genomic_DNA"/>
</dbReference>
<keyword evidence="2" id="KW-1185">Reference proteome</keyword>
<dbReference type="CDD" id="cd00090">
    <property type="entry name" value="HTH_ARSR"/>
    <property type="match status" value="1"/>
</dbReference>
<accession>A0ABP5JZG0</accession>
<reference evidence="2" key="1">
    <citation type="journal article" date="2019" name="Int. J. Syst. Evol. Microbiol.">
        <title>The Global Catalogue of Microorganisms (GCM) 10K type strain sequencing project: providing services to taxonomists for standard genome sequencing and annotation.</title>
        <authorList>
            <consortium name="The Broad Institute Genomics Platform"/>
            <consortium name="The Broad Institute Genome Sequencing Center for Infectious Disease"/>
            <person name="Wu L."/>
            <person name="Ma J."/>
        </authorList>
    </citation>
    <scope>NUCLEOTIDE SEQUENCE [LARGE SCALE GENOMIC DNA]</scope>
    <source>
        <strain evidence="2">JCM 16021</strain>
    </source>
</reference>
<name>A0ABP5JZG0_9ACTN</name>
<dbReference type="Proteomes" id="UP001500575">
    <property type="component" value="Unassembled WGS sequence"/>
</dbReference>
<evidence type="ECO:0000313" key="2">
    <source>
        <dbReference type="Proteomes" id="UP001500575"/>
    </source>
</evidence>
<dbReference type="InterPro" id="IPR036390">
    <property type="entry name" value="WH_DNA-bd_sf"/>
</dbReference>
<sequence length="231" mass="24798">MDDLHSDVTSIGALAEPTRLALYRYVAGAPGPISREQAAAAVDLPLHTVKFHLDRLVDEGLLEVEHRRLTGRTGPGAGRPSKLYRRASREVAVSLPERRYDLAAEVLAAAVDQSARDGSPIVSTLARVAHETGSQITNAQTSRPRGGRRAETARLVETLAAHGYEPRLVDDDVCLTNCPFDRLAAGHTELVCGMNLALVDGVLDGLDVTSMTARLEPQPGFCCVKVATTLR</sequence>
<organism evidence="1 2">
    <name type="scientific">Nocardioides bigeumensis</name>
    <dbReference type="NCBI Taxonomy" id="433657"/>
    <lineage>
        <taxon>Bacteria</taxon>
        <taxon>Bacillati</taxon>
        <taxon>Actinomycetota</taxon>
        <taxon>Actinomycetes</taxon>
        <taxon>Propionibacteriales</taxon>
        <taxon>Nocardioidaceae</taxon>
        <taxon>Nocardioides</taxon>
    </lineage>
</organism>
<protein>
    <submittedName>
        <fullName evidence="1">Helix-turn-helix domain-containing protein</fullName>
    </submittedName>
</protein>
<dbReference type="Pfam" id="PF12840">
    <property type="entry name" value="HTH_20"/>
    <property type="match status" value="1"/>
</dbReference>
<evidence type="ECO:0000313" key="1">
    <source>
        <dbReference type="EMBL" id="GAA2125020.1"/>
    </source>
</evidence>
<dbReference type="Gene3D" id="1.10.10.10">
    <property type="entry name" value="Winged helix-like DNA-binding domain superfamily/Winged helix DNA-binding domain"/>
    <property type="match status" value="1"/>
</dbReference>
<proteinExistence type="predicted"/>
<dbReference type="InterPro" id="IPR011991">
    <property type="entry name" value="ArsR-like_HTH"/>
</dbReference>
<dbReference type="SUPFAM" id="SSF46785">
    <property type="entry name" value="Winged helix' DNA-binding domain"/>
    <property type="match status" value="1"/>
</dbReference>
<gene>
    <name evidence="1" type="ORF">GCM10009843_22310</name>
</gene>
<dbReference type="InterPro" id="IPR036388">
    <property type="entry name" value="WH-like_DNA-bd_sf"/>
</dbReference>